<accession>A0AAC9MXV8</accession>
<proteinExistence type="predicted"/>
<organism evidence="2 3">
    <name type="scientific">Actinoalloteichus hymeniacidonis</name>
    <dbReference type="NCBI Taxonomy" id="340345"/>
    <lineage>
        <taxon>Bacteria</taxon>
        <taxon>Bacillati</taxon>
        <taxon>Actinomycetota</taxon>
        <taxon>Actinomycetes</taxon>
        <taxon>Pseudonocardiales</taxon>
        <taxon>Pseudonocardiaceae</taxon>
        <taxon>Actinoalloteichus</taxon>
    </lineage>
</organism>
<sequence length="160" mass="16689">MAEAITRAAAETAGLPIEVSSAGLHAESVIAPPAVAVLESRGISPGQRVAVQVTAALARENDLTLCATRAHRDALRGQLDDEPDVASRVHVWAEFVEHCATLPEDRDLTEVLSMAPPPTSSEAVDLPDPAGRGDAAYVATAARMDVLAAALLDALVPRLR</sequence>
<dbReference type="KEGG" id="ahm:TL08_07080"/>
<dbReference type="SUPFAM" id="SSF52788">
    <property type="entry name" value="Phosphotyrosine protein phosphatases I"/>
    <property type="match status" value="1"/>
</dbReference>
<dbReference type="Proteomes" id="UP000095210">
    <property type="component" value="Chromosome"/>
</dbReference>
<gene>
    <name evidence="2" type="ORF">TL08_07080</name>
</gene>
<evidence type="ECO:0000313" key="2">
    <source>
        <dbReference type="EMBL" id="AOS62236.1"/>
    </source>
</evidence>
<keyword evidence="3" id="KW-1185">Reference proteome</keyword>
<feature type="domain" description="Phosphotyrosine protein phosphatase I" evidence="1">
    <location>
        <begin position="1"/>
        <end position="154"/>
    </location>
</feature>
<name>A0AAC9MXV8_9PSEU</name>
<dbReference type="EMBL" id="CP014859">
    <property type="protein sequence ID" value="AOS62236.1"/>
    <property type="molecule type" value="Genomic_DNA"/>
</dbReference>
<dbReference type="InterPro" id="IPR023485">
    <property type="entry name" value="Ptyr_pPase"/>
</dbReference>
<dbReference type="Gene3D" id="3.40.50.2300">
    <property type="match status" value="1"/>
</dbReference>
<evidence type="ECO:0000313" key="3">
    <source>
        <dbReference type="Proteomes" id="UP000095210"/>
    </source>
</evidence>
<protein>
    <submittedName>
        <fullName evidence="2">Protein-tyrosine-phosphatase</fullName>
    </submittedName>
</protein>
<dbReference type="InterPro" id="IPR036196">
    <property type="entry name" value="Ptyr_pPase_sf"/>
</dbReference>
<dbReference type="AlphaFoldDB" id="A0AAC9MXV8"/>
<evidence type="ECO:0000259" key="1">
    <source>
        <dbReference type="SMART" id="SM00226"/>
    </source>
</evidence>
<dbReference type="SMART" id="SM00226">
    <property type="entry name" value="LMWPc"/>
    <property type="match status" value="1"/>
</dbReference>
<dbReference type="Pfam" id="PF01451">
    <property type="entry name" value="LMWPc"/>
    <property type="match status" value="1"/>
</dbReference>
<reference evidence="3" key="1">
    <citation type="submission" date="2016-03" db="EMBL/GenBank/DDBJ databases">
        <title>Complete genome sequence of the type strain Actinoalloteichus hymeniacidonis DSM 45092.</title>
        <authorList>
            <person name="Schaffert L."/>
            <person name="Albersmeier A."/>
            <person name="Winkler A."/>
            <person name="Kalinowski J."/>
            <person name="Zotchev S."/>
            <person name="Ruckert C."/>
        </authorList>
    </citation>
    <scope>NUCLEOTIDE SEQUENCE [LARGE SCALE GENOMIC DNA]</scope>
    <source>
        <strain evidence="3">HPA177(T) (DSM 45092(T))</strain>
    </source>
</reference>